<dbReference type="AlphaFoldDB" id="A0A4D6Y2J4"/>
<sequence>MIKINKNTNILETFKWFGVSILVILEFLNHYYYTNLSIFLHSIITISIIGISIKIISLTNKGKRFFF</sequence>
<keyword evidence="1" id="KW-0812">Transmembrane</keyword>
<protein>
    <submittedName>
        <fullName evidence="2">Uncharacterized protein</fullName>
    </submittedName>
</protein>
<dbReference type="EMBL" id="CP033004">
    <property type="protein sequence ID" value="QCI23089.1"/>
    <property type="molecule type" value="Genomic_DNA"/>
</dbReference>
<dbReference type="Proteomes" id="UP000298566">
    <property type="component" value="Chromosome"/>
</dbReference>
<feature type="transmembrane region" description="Helical" evidence="1">
    <location>
        <begin position="12"/>
        <end position="32"/>
    </location>
</feature>
<feature type="transmembrane region" description="Helical" evidence="1">
    <location>
        <begin position="38"/>
        <end position="57"/>
    </location>
</feature>
<organism evidence="2 3">
    <name type="scientific">Buchnera aphidicola subsp. Melaphis rhois</name>
    <dbReference type="NCBI Taxonomy" id="118103"/>
    <lineage>
        <taxon>Bacteria</taxon>
        <taxon>Pseudomonadati</taxon>
        <taxon>Pseudomonadota</taxon>
        <taxon>Gammaproteobacteria</taxon>
        <taxon>Enterobacterales</taxon>
        <taxon>Erwiniaceae</taxon>
        <taxon>Buchnera</taxon>
    </lineage>
</organism>
<evidence type="ECO:0000313" key="2">
    <source>
        <dbReference type="EMBL" id="QCI23089.1"/>
    </source>
</evidence>
<proteinExistence type="predicted"/>
<evidence type="ECO:0000313" key="3">
    <source>
        <dbReference type="Proteomes" id="UP000298566"/>
    </source>
</evidence>
<gene>
    <name evidence="2" type="ORF">D9V73_00195</name>
</gene>
<reference evidence="2 3" key="1">
    <citation type="submission" date="2018-10" db="EMBL/GenBank/DDBJ databases">
        <title>Comparative functional genomics of the obligate endosymbiont Buchnera aphidicola.</title>
        <authorList>
            <person name="Chong R.A."/>
        </authorList>
    </citation>
    <scope>NUCLEOTIDE SEQUENCE [LARGE SCALE GENOMIC DNA]</scope>
    <source>
        <strain evidence="2 3">Mrh</strain>
    </source>
</reference>
<name>A0A4D6Y2J4_BUCMH</name>
<evidence type="ECO:0000256" key="1">
    <source>
        <dbReference type="SAM" id="Phobius"/>
    </source>
</evidence>
<keyword evidence="1" id="KW-1133">Transmembrane helix</keyword>
<accession>A0A4D6Y2J4</accession>
<keyword evidence="1" id="KW-0472">Membrane</keyword>